<organism evidence="1 2">
    <name type="scientific">Blastomyces parvus</name>
    <dbReference type="NCBI Taxonomy" id="2060905"/>
    <lineage>
        <taxon>Eukaryota</taxon>
        <taxon>Fungi</taxon>
        <taxon>Dikarya</taxon>
        <taxon>Ascomycota</taxon>
        <taxon>Pezizomycotina</taxon>
        <taxon>Eurotiomycetes</taxon>
        <taxon>Eurotiomycetidae</taxon>
        <taxon>Onygenales</taxon>
        <taxon>Ajellomycetaceae</taxon>
        <taxon>Blastomyces</taxon>
    </lineage>
</organism>
<dbReference type="Proteomes" id="UP000224080">
    <property type="component" value="Unassembled WGS sequence"/>
</dbReference>
<evidence type="ECO:0000313" key="1">
    <source>
        <dbReference type="EMBL" id="PGH01977.1"/>
    </source>
</evidence>
<reference evidence="1 2" key="1">
    <citation type="submission" date="2017-10" db="EMBL/GenBank/DDBJ databases">
        <title>Comparative genomics in systemic dimorphic fungi from Ajellomycetaceae.</title>
        <authorList>
            <person name="Munoz J.F."/>
            <person name="Mcewen J.G."/>
            <person name="Clay O.K."/>
            <person name="Cuomo C.A."/>
        </authorList>
    </citation>
    <scope>NUCLEOTIDE SEQUENCE [LARGE SCALE GENOMIC DNA]</scope>
    <source>
        <strain evidence="1 2">UAMH130</strain>
    </source>
</reference>
<dbReference type="EMBL" id="PDNC01000065">
    <property type="protein sequence ID" value="PGH01977.1"/>
    <property type="molecule type" value="Genomic_DNA"/>
</dbReference>
<dbReference type="AlphaFoldDB" id="A0A2B7WZI5"/>
<evidence type="ECO:0000313" key="2">
    <source>
        <dbReference type="Proteomes" id="UP000224080"/>
    </source>
</evidence>
<dbReference type="OrthoDB" id="4499271at2759"/>
<keyword evidence="2" id="KW-1185">Reference proteome</keyword>
<accession>A0A2B7WZI5</accession>
<gene>
    <name evidence="1" type="ORF">GX51_04909</name>
</gene>
<sequence length="243" mass="26666">MGEQNLCHLRLGERLVAAVSQLLDSAGVANVLCGNYLLTVYGIPSLTSDASFALPDDMLLQAQKILQNAGLPLCSDLDCRVVELRSRPPPTSHFHLETEDVHVNLYPQSQVLPNISDLQKAEEQGQIISASDSSLPRRQMGYGKGAFAAEFSCVRVPSATCFVEASLLNFVRQARKKDYGSAVDMHYLGCATYMIEYAYPGGYLDLDTLQPVFRAFLVDGFLNHNSTAKFAAARERLMASEII</sequence>
<proteinExistence type="predicted"/>
<comment type="caution">
    <text evidence="1">The sequence shown here is derived from an EMBL/GenBank/DDBJ whole genome shotgun (WGS) entry which is preliminary data.</text>
</comment>
<protein>
    <submittedName>
        <fullName evidence="1">Uncharacterized protein</fullName>
    </submittedName>
</protein>
<name>A0A2B7WZI5_9EURO</name>